<dbReference type="Proteomes" id="UP000886595">
    <property type="component" value="Unassembled WGS sequence"/>
</dbReference>
<accession>A0A8X7NYT6</accession>
<comment type="caution">
    <text evidence="1">The sequence shown here is derived from an EMBL/GenBank/DDBJ whole genome shotgun (WGS) entry which is preliminary data.</text>
</comment>
<dbReference type="EMBL" id="JAAMPC010001330">
    <property type="protein sequence ID" value="KAG2240963.1"/>
    <property type="molecule type" value="Genomic_DNA"/>
</dbReference>
<organism evidence="1 2">
    <name type="scientific">Brassica carinata</name>
    <name type="common">Ethiopian mustard</name>
    <name type="synonym">Abyssinian cabbage</name>
    <dbReference type="NCBI Taxonomy" id="52824"/>
    <lineage>
        <taxon>Eukaryota</taxon>
        <taxon>Viridiplantae</taxon>
        <taxon>Streptophyta</taxon>
        <taxon>Embryophyta</taxon>
        <taxon>Tracheophyta</taxon>
        <taxon>Spermatophyta</taxon>
        <taxon>Magnoliopsida</taxon>
        <taxon>eudicotyledons</taxon>
        <taxon>Gunneridae</taxon>
        <taxon>Pentapetalae</taxon>
        <taxon>rosids</taxon>
        <taxon>malvids</taxon>
        <taxon>Brassicales</taxon>
        <taxon>Brassicaceae</taxon>
        <taxon>Brassiceae</taxon>
        <taxon>Brassica</taxon>
    </lineage>
</organism>
<protein>
    <submittedName>
        <fullName evidence="1">Uncharacterized protein</fullName>
    </submittedName>
</protein>
<sequence>LGAVWPESHLVTTNVPLYRTGAFRGQQGHSRKILKLRSSVRFAPESTNLNIKMDVKATYVFSQLTGGSL</sequence>
<gene>
    <name evidence="1" type="ORF">Bca52824_096934</name>
</gene>
<keyword evidence="2" id="KW-1185">Reference proteome</keyword>
<dbReference type="OrthoDB" id="1918435at2759"/>
<proteinExistence type="predicted"/>
<evidence type="ECO:0000313" key="2">
    <source>
        <dbReference type="Proteomes" id="UP000886595"/>
    </source>
</evidence>
<reference evidence="1 2" key="1">
    <citation type="submission" date="2020-02" db="EMBL/GenBank/DDBJ databases">
        <authorList>
            <person name="Ma Q."/>
            <person name="Huang Y."/>
            <person name="Song X."/>
            <person name="Pei D."/>
        </authorList>
    </citation>
    <scope>NUCLEOTIDE SEQUENCE [LARGE SCALE GENOMIC DNA]</scope>
    <source>
        <strain evidence="1">Sxm20200214</strain>
        <tissue evidence="1">Leaf</tissue>
    </source>
</reference>
<feature type="non-terminal residue" evidence="1">
    <location>
        <position position="1"/>
    </location>
</feature>
<name>A0A8X7NYT6_BRACI</name>
<dbReference type="AlphaFoldDB" id="A0A8X7NYT6"/>
<evidence type="ECO:0000313" key="1">
    <source>
        <dbReference type="EMBL" id="KAG2240963.1"/>
    </source>
</evidence>